<evidence type="ECO:0000313" key="10">
    <source>
        <dbReference type="EMBL" id="KAJ7360245.1"/>
    </source>
</evidence>
<dbReference type="PANTHER" id="PTHR45773:SF10">
    <property type="match status" value="1"/>
</dbReference>
<keyword evidence="3 8" id="KW-0812">Transmembrane</keyword>
<evidence type="ECO:0000256" key="4">
    <source>
        <dbReference type="ARBA" id="ARBA00022729"/>
    </source>
</evidence>
<dbReference type="InterPro" id="IPR001611">
    <property type="entry name" value="Leu-rich_rpt"/>
</dbReference>
<keyword evidence="5" id="KW-0677">Repeat</keyword>
<feature type="transmembrane region" description="Helical" evidence="8">
    <location>
        <begin position="571"/>
        <end position="594"/>
    </location>
</feature>
<dbReference type="InterPro" id="IPR003591">
    <property type="entry name" value="Leu-rich_rpt_typical-subtyp"/>
</dbReference>
<comment type="subcellular location">
    <subcellularLocation>
        <location evidence="1">Membrane</location>
        <topology evidence="1">Single-pass type I membrane protein</topology>
    </subcellularLocation>
</comment>
<dbReference type="Pfam" id="PF07699">
    <property type="entry name" value="Ephrin_rec_like"/>
    <property type="match status" value="1"/>
</dbReference>
<dbReference type="GO" id="GO:0016020">
    <property type="term" value="C:membrane"/>
    <property type="evidence" value="ECO:0007669"/>
    <property type="project" value="UniProtKB-SubCell"/>
</dbReference>
<evidence type="ECO:0000256" key="3">
    <source>
        <dbReference type="ARBA" id="ARBA00022692"/>
    </source>
</evidence>
<dbReference type="Gene3D" id="2.10.50.10">
    <property type="entry name" value="Tumor Necrosis Factor Receptor, subunit A, domain 2"/>
    <property type="match status" value="1"/>
</dbReference>
<keyword evidence="6 8" id="KW-1133">Transmembrane helix</keyword>
<protein>
    <recommendedName>
        <fullName evidence="9">Tyrosine-protein kinase ephrin type A/B receptor-like domain-containing protein</fullName>
    </recommendedName>
</protein>
<feature type="transmembrane region" description="Helical" evidence="8">
    <location>
        <begin position="677"/>
        <end position="697"/>
    </location>
</feature>
<dbReference type="InterPro" id="IPR011641">
    <property type="entry name" value="Tyr-kin_ephrin_A/B_rcpt-like"/>
</dbReference>
<dbReference type="PANTHER" id="PTHR45773">
    <property type="entry name" value="SLIT AND NTRK-LIKE PROTEIN 4-RELATED"/>
    <property type="match status" value="1"/>
</dbReference>
<feature type="domain" description="Tyrosine-protein kinase ephrin type A/B receptor-like" evidence="9">
    <location>
        <begin position="404"/>
        <end position="444"/>
    </location>
</feature>
<evidence type="ECO:0000256" key="8">
    <source>
        <dbReference type="SAM" id="Phobius"/>
    </source>
</evidence>
<organism evidence="10 11">
    <name type="scientific">Desmophyllum pertusum</name>
    <dbReference type="NCBI Taxonomy" id="174260"/>
    <lineage>
        <taxon>Eukaryota</taxon>
        <taxon>Metazoa</taxon>
        <taxon>Cnidaria</taxon>
        <taxon>Anthozoa</taxon>
        <taxon>Hexacorallia</taxon>
        <taxon>Scleractinia</taxon>
        <taxon>Caryophylliina</taxon>
        <taxon>Caryophylliidae</taxon>
        <taxon>Desmophyllum</taxon>
    </lineage>
</organism>
<evidence type="ECO:0000256" key="2">
    <source>
        <dbReference type="ARBA" id="ARBA00022614"/>
    </source>
</evidence>
<name>A0A9W9YRQ1_9CNID</name>
<dbReference type="Gene3D" id="3.80.10.10">
    <property type="entry name" value="Ribonuclease Inhibitor"/>
    <property type="match status" value="2"/>
</dbReference>
<dbReference type="OrthoDB" id="10062419at2759"/>
<evidence type="ECO:0000256" key="5">
    <source>
        <dbReference type="ARBA" id="ARBA00022737"/>
    </source>
</evidence>
<gene>
    <name evidence="10" type="ORF">OS493_016874</name>
</gene>
<accession>A0A9W9YRQ1</accession>
<keyword evidence="11" id="KW-1185">Reference proteome</keyword>
<proteinExistence type="predicted"/>
<sequence length="999" mass="113306">MDITFAVQRLTRISLTQFLLVVWFVAFGWCCLEDVYPGYCTCKPFGRDRTIVKCIGINHVPRNLPSNTAKLDLSGNQLSSIQEDAFRNLSLLREINLDENNLKGGFYLPKSAATVTMEDNMISLDELKVILRDSKSISTLDIIGNPIGPNLTSDAFAGLDKMFYLYMAQCSLQHIERGAFRAMTKLKTLRLHHNKLTSAPDLTGLTVVARINLENNQIKDLSPLGNSKIKHVLTLALKGNQMEQIPANVFQNLPVTLTLMLNFNFISQINNRTFAGLKNLRILTLINNNLTFIPEYAFADTQLQALFLHGNKIKHIDGNAFRGLSNLQSMTIFDNPLSLLPVKIFDGMASNVTFECAPSASFHVTLYNDDQIRYKEGLRYSGFICTKCHPGDHKCFNCTFCMSGTYSNHEENCLNCPAGGFYQDEMGQLGCKNCSTGTQTNETAGYRACRCLRNFYRLYRFGPCKACPDYGINCENDAGILAPNYFWKWSNTTMEYYTNFVDNIHTFGPEYNKSFSIFQGPLPQPLKCPYPGSCKGGISSACNKGYQGTLCATCSYNHYLRFNSCLQCPSMFLTIISCILVILVFVFLFLMVLWGDSTRTENDNTRTVADVIMSCSKIVIGFYQVVAGIFSALVRVQWPVILISMGKYLKFAEGNILQFAPLSCIDHVVRLDPFLQFVLAIGINILIVSLILLYLFLKKRYIMNRMDILPSQKLDKISSLKKSCYRNIFLFLLLSYPMTSKKIIHILPLPGVCVDMCFNKNGSECISLLKADYSIHCFTARHNVFWHIAAAFALYPVAFPLLLLIPIYKYRKSNPDKEEIAFGIRVFFENYKPKYWFWEIVEMYRKLVLISVILLVGSESRSQIGFAVITASVSGIAYTIFRPIKSKFEDRLQTFVIWIIFFNVCLGAIYSQPDVSRNPGKNDSIFVNVLFVVLNSAVLLLAVGNGLLHLKFFWKKISSCPMRCFLLICRGCLERRRNRNVNNLLLIQPVEEELDFEED</sequence>
<comment type="caution">
    <text evidence="10">The sequence shown here is derived from an EMBL/GenBank/DDBJ whole genome shotgun (WGS) entry which is preliminary data.</text>
</comment>
<keyword evidence="2" id="KW-0433">Leucine-rich repeat</keyword>
<feature type="transmembrane region" description="Helical" evidence="8">
    <location>
        <begin position="615"/>
        <end position="638"/>
    </location>
</feature>
<evidence type="ECO:0000256" key="7">
    <source>
        <dbReference type="ARBA" id="ARBA00023136"/>
    </source>
</evidence>
<reference evidence="10" key="1">
    <citation type="submission" date="2023-01" db="EMBL/GenBank/DDBJ databases">
        <title>Genome assembly of the deep-sea coral Lophelia pertusa.</title>
        <authorList>
            <person name="Herrera S."/>
            <person name="Cordes E."/>
        </authorList>
    </citation>
    <scope>NUCLEOTIDE SEQUENCE</scope>
    <source>
        <strain evidence="10">USNM1676648</strain>
        <tissue evidence="10">Polyp</tissue>
    </source>
</reference>
<feature type="transmembrane region" description="Helical" evidence="8">
    <location>
        <begin position="863"/>
        <end position="881"/>
    </location>
</feature>
<dbReference type="PROSITE" id="PS51450">
    <property type="entry name" value="LRR"/>
    <property type="match status" value="3"/>
</dbReference>
<keyword evidence="4" id="KW-0732">Signal</keyword>
<evidence type="ECO:0000313" key="11">
    <source>
        <dbReference type="Proteomes" id="UP001163046"/>
    </source>
</evidence>
<dbReference type="SMART" id="SM00369">
    <property type="entry name" value="LRR_TYP"/>
    <property type="match status" value="8"/>
</dbReference>
<keyword evidence="7 8" id="KW-0472">Membrane</keyword>
<dbReference type="Proteomes" id="UP001163046">
    <property type="component" value="Unassembled WGS sequence"/>
</dbReference>
<dbReference type="EMBL" id="MU827310">
    <property type="protein sequence ID" value="KAJ7360245.1"/>
    <property type="molecule type" value="Genomic_DNA"/>
</dbReference>
<dbReference type="SUPFAM" id="SSF52058">
    <property type="entry name" value="L domain-like"/>
    <property type="match status" value="1"/>
</dbReference>
<feature type="transmembrane region" description="Helical" evidence="8">
    <location>
        <begin position="784"/>
        <end position="808"/>
    </location>
</feature>
<dbReference type="AlphaFoldDB" id="A0A9W9YRQ1"/>
<evidence type="ECO:0000259" key="9">
    <source>
        <dbReference type="Pfam" id="PF07699"/>
    </source>
</evidence>
<evidence type="ECO:0000256" key="6">
    <source>
        <dbReference type="ARBA" id="ARBA00022989"/>
    </source>
</evidence>
<dbReference type="InterPro" id="IPR032675">
    <property type="entry name" value="LRR_dom_sf"/>
</dbReference>
<dbReference type="Pfam" id="PF13855">
    <property type="entry name" value="LRR_8"/>
    <property type="match status" value="3"/>
</dbReference>
<dbReference type="GO" id="GO:0007409">
    <property type="term" value="P:axonogenesis"/>
    <property type="evidence" value="ECO:0007669"/>
    <property type="project" value="TreeGrafter"/>
</dbReference>
<dbReference type="GO" id="GO:0051965">
    <property type="term" value="P:positive regulation of synapse assembly"/>
    <property type="evidence" value="ECO:0007669"/>
    <property type="project" value="TreeGrafter"/>
</dbReference>
<feature type="transmembrane region" description="Helical" evidence="8">
    <location>
        <begin position="893"/>
        <end position="913"/>
    </location>
</feature>
<dbReference type="SMART" id="SM01411">
    <property type="entry name" value="Ephrin_rec_like"/>
    <property type="match status" value="2"/>
</dbReference>
<evidence type="ECO:0000256" key="1">
    <source>
        <dbReference type="ARBA" id="ARBA00004479"/>
    </source>
</evidence>
<feature type="transmembrane region" description="Helical" evidence="8">
    <location>
        <begin position="925"/>
        <end position="948"/>
    </location>
</feature>